<feature type="compositionally biased region" description="Basic and acidic residues" evidence="1">
    <location>
        <begin position="98"/>
        <end position="108"/>
    </location>
</feature>
<proteinExistence type="predicted"/>
<dbReference type="AlphaFoldDB" id="A0A4V4HC48"/>
<keyword evidence="3" id="KW-1185">Reference proteome</keyword>
<evidence type="ECO:0000256" key="1">
    <source>
        <dbReference type="SAM" id="MobiDB-lite"/>
    </source>
</evidence>
<protein>
    <submittedName>
        <fullName evidence="2">Uncharacterized protein</fullName>
    </submittedName>
</protein>
<sequence length="108" mass="12037">MGKRDKLKNSMKNTVDKMFGNKERNEIIKDSLETSLKILKESSDFNPILRLAVSGICASIEILNKKTKNKEGMLQMTADLAAKAQELASLKGQGNSSEVEHHFEELAE</sequence>
<dbReference type="OrthoDB" id="538223at2759"/>
<gene>
    <name evidence="2" type="ORF">K435DRAFT_972169</name>
</gene>
<evidence type="ECO:0000313" key="2">
    <source>
        <dbReference type="EMBL" id="THU81925.1"/>
    </source>
</evidence>
<dbReference type="EMBL" id="ML179770">
    <property type="protein sequence ID" value="THU81925.1"/>
    <property type="molecule type" value="Genomic_DNA"/>
</dbReference>
<name>A0A4V4HC48_DENBC</name>
<reference evidence="2 3" key="1">
    <citation type="journal article" date="2019" name="Nat. Ecol. Evol.">
        <title>Megaphylogeny resolves global patterns of mushroom evolution.</title>
        <authorList>
            <person name="Varga T."/>
            <person name="Krizsan K."/>
            <person name="Foldi C."/>
            <person name="Dima B."/>
            <person name="Sanchez-Garcia M."/>
            <person name="Sanchez-Ramirez S."/>
            <person name="Szollosi G.J."/>
            <person name="Szarkandi J.G."/>
            <person name="Papp V."/>
            <person name="Albert L."/>
            <person name="Andreopoulos W."/>
            <person name="Angelini C."/>
            <person name="Antonin V."/>
            <person name="Barry K.W."/>
            <person name="Bougher N.L."/>
            <person name="Buchanan P."/>
            <person name="Buyck B."/>
            <person name="Bense V."/>
            <person name="Catcheside P."/>
            <person name="Chovatia M."/>
            <person name="Cooper J."/>
            <person name="Damon W."/>
            <person name="Desjardin D."/>
            <person name="Finy P."/>
            <person name="Geml J."/>
            <person name="Haridas S."/>
            <person name="Hughes K."/>
            <person name="Justo A."/>
            <person name="Karasinski D."/>
            <person name="Kautmanova I."/>
            <person name="Kiss B."/>
            <person name="Kocsube S."/>
            <person name="Kotiranta H."/>
            <person name="LaButti K.M."/>
            <person name="Lechner B.E."/>
            <person name="Liimatainen K."/>
            <person name="Lipzen A."/>
            <person name="Lukacs Z."/>
            <person name="Mihaltcheva S."/>
            <person name="Morgado L.N."/>
            <person name="Niskanen T."/>
            <person name="Noordeloos M.E."/>
            <person name="Ohm R.A."/>
            <person name="Ortiz-Santana B."/>
            <person name="Ovrebo C."/>
            <person name="Racz N."/>
            <person name="Riley R."/>
            <person name="Savchenko A."/>
            <person name="Shiryaev A."/>
            <person name="Soop K."/>
            <person name="Spirin V."/>
            <person name="Szebenyi C."/>
            <person name="Tomsovsky M."/>
            <person name="Tulloss R.E."/>
            <person name="Uehling J."/>
            <person name="Grigoriev I.V."/>
            <person name="Vagvolgyi C."/>
            <person name="Papp T."/>
            <person name="Martin F.M."/>
            <person name="Miettinen O."/>
            <person name="Hibbett D.S."/>
            <person name="Nagy L.G."/>
        </authorList>
    </citation>
    <scope>NUCLEOTIDE SEQUENCE [LARGE SCALE GENOMIC DNA]</scope>
    <source>
        <strain evidence="2 3">CBS 962.96</strain>
    </source>
</reference>
<evidence type="ECO:0000313" key="3">
    <source>
        <dbReference type="Proteomes" id="UP000297245"/>
    </source>
</evidence>
<dbReference type="Proteomes" id="UP000297245">
    <property type="component" value="Unassembled WGS sequence"/>
</dbReference>
<feature type="region of interest" description="Disordered" evidence="1">
    <location>
        <begin position="89"/>
        <end position="108"/>
    </location>
</feature>
<organism evidence="2 3">
    <name type="scientific">Dendrothele bispora (strain CBS 962.96)</name>
    <dbReference type="NCBI Taxonomy" id="1314807"/>
    <lineage>
        <taxon>Eukaryota</taxon>
        <taxon>Fungi</taxon>
        <taxon>Dikarya</taxon>
        <taxon>Basidiomycota</taxon>
        <taxon>Agaricomycotina</taxon>
        <taxon>Agaricomycetes</taxon>
        <taxon>Agaricomycetidae</taxon>
        <taxon>Agaricales</taxon>
        <taxon>Agaricales incertae sedis</taxon>
        <taxon>Dendrothele</taxon>
    </lineage>
</organism>
<accession>A0A4V4HC48</accession>